<sequence length="437" mass="49705">MPLFGIDRMLSTDQTRFCSPSDTISWKEEYALFERGMREFRSLTEVFKSTTRFASLLGDAMSASELLVAYKLSSRLCEKIVEKIANKSTGTQSKNTTINLDDQTNPRNAKIKLSKEEEPILNAMQKENCPPADPSQKKSRREIPAKVSDNPGQDPENTAEMNGPNTLYCKLEDPEKYRMPEPECTNSPAMLIESSGRHSSNIEDSPRQFEPSEDEALDLRVLKSSPEPGKTEPTEAPDDSVRQLRRGRYIRNRSQYSPTQLPTRRRYERRSMRVSSLRESNSDGEGRTSTETDSIPTSGMDAGFSNFNRRTRRYTQSRLPGEPTDPPVRSSHVRRQLCSTCNLEFESSVNFVKHIQRVHVGVNPDKDPRPLLDLQPKPIWSLSNWEPCENAEMLDTSYPYVEKRGQVQEDDWIGNFPGMYNGHSMSINPLNSGSLTY</sequence>
<proteinExistence type="predicted"/>
<dbReference type="AlphaFoldDB" id="A0A8T1N2X1"/>
<dbReference type="PROSITE" id="PS50157">
    <property type="entry name" value="ZINC_FINGER_C2H2_2"/>
    <property type="match status" value="1"/>
</dbReference>
<protein>
    <recommendedName>
        <fullName evidence="3">C2H2-type domain-containing protein</fullName>
    </recommendedName>
</protein>
<dbReference type="EMBL" id="NIRI02000005">
    <property type="protein sequence ID" value="KAG5455081.1"/>
    <property type="molecule type" value="Genomic_DNA"/>
</dbReference>
<feature type="compositionally biased region" description="Basic and acidic residues" evidence="2">
    <location>
        <begin position="170"/>
        <end position="181"/>
    </location>
</feature>
<feature type="domain" description="C2H2-type" evidence="3">
    <location>
        <begin position="336"/>
        <end position="364"/>
    </location>
</feature>
<comment type="caution">
    <text evidence="4">The sequence shown here is derived from an EMBL/GenBank/DDBJ whole genome shotgun (WGS) entry which is preliminary data.</text>
</comment>
<feature type="compositionally biased region" description="Polar residues" evidence="2">
    <location>
        <begin position="155"/>
        <end position="165"/>
    </location>
</feature>
<dbReference type="OrthoDB" id="6285229at2759"/>
<feature type="compositionally biased region" description="Basic and acidic residues" evidence="2">
    <location>
        <begin position="280"/>
        <end position="290"/>
    </location>
</feature>
<keyword evidence="1" id="KW-0863">Zinc-finger</keyword>
<keyword evidence="1" id="KW-0479">Metal-binding</keyword>
<evidence type="ECO:0000256" key="2">
    <source>
        <dbReference type="SAM" id="MobiDB-lite"/>
    </source>
</evidence>
<evidence type="ECO:0000313" key="4">
    <source>
        <dbReference type="EMBL" id="KAG5455081.1"/>
    </source>
</evidence>
<dbReference type="Proteomes" id="UP000286415">
    <property type="component" value="Unassembled WGS sequence"/>
</dbReference>
<evidence type="ECO:0000313" key="5">
    <source>
        <dbReference type="Proteomes" id="UP000286415"/>
    </source>
</evidence>
<accession>A0A8T1N2X1</accession>
<reference evidence="4 5" key="1">
    <citation type="journal article" date="2018" name="Biotechnol. Adv.">
        <title>Improved genomic resources and new bioinformatic workflow for the carcinogenic parasite Clonorchis sinensis: Biotechnological implications.</title>
        <authorList>
            <person name="Wang D."/>
            <person name="Korhonen P.K."/>
            <person name="Gasser R.B."/>
            <person name="Young N.D."/>
        </authorList>
    </citation>
    <scope>NUCLEOTIDE SEQUENCE [LARGE SCALE GENOMIC DNA]</scope>
    <source>
        <strain evidence="4">Cs-k2</strain>
    </source>
</reference>
<evidence type="ECO:0000259" key="3">
    <source>
        <dbReference type="PROSITE" id="PS50157"/>
    </source>
</evidence>
<keyword evidence="5" id="KW-1185">Reference proteome</keyword>
<feature type="compositionally biased region" description="Polar residues" evidence="2">
    <location>
        <begin position="252"/>
        <end position="262"/>
    </location>
</feature>
<keyword evidence="1" id="KW-0862">Zinc</keyword>
<name>A0A8T1N2X1_CLOSI</name>
<organism evidence="4 5">
    <name type="scientific">Clonorchis sinensis</name>
    <name type="common">Chinese liver fluke</name>
    <dbReference type="NCBI Taxonomy" id="79923"/>
    <lineage>
        <taxon>Eukaryota</taxon>
        <taxon>Metazoa</taxon>
        <taxon>Spiralia</taxon>
        <taxon>Lophotrochozoa</taxon>
        <taxon>Platyhelminthes</taxon>
        <taxon>Trematoda</taxon>
        <taxon>Digenea</taxon>
        <taxon>Opisthorchiida</taxon>
        <taxon>Opisthorchiata</taxon>
        <taxon>Opisthorchiidae</taxon>
        <taxon>Clonorchis</taxon>
    </lineage>
</organism>
<gene>
    <name evidence="4" type="ORF">CSKR_113638</name>
</gene>
<reference evidence="4 5" key="2">
    <citation type="journal article" date="2021" name="Genomics">
        <title>High-quality reference genome for Clonorchis sinensis.</title>
        <authorList>
            <person name="Young N.D."/>
            <person name="Stroehlein A.J."/>
            <person name="Kinkar L."/>
            <person name="Wang T."/>
            <person name="Sohn W.M."/>
            <person name="Chang B.C.H."/>
            <person name="Kaur P."/>
            <person name="Weisz D."/>
            <person name="Dudchenko O."/>
            <person name="Aiden E.L."/>
            <person name="Korhonen P.K."/>
            <person name="Gasser R.B."/>
        </authorList>
    </citation>
    <scope>NUCLEOTIDE SEQUENCE [LARGE SCALE GENOMIC DNA]</scope>
    <source>
        <strain evidence="4">Cs-k2</strain>
    </source>
</reference>
<feature type="region of interest" description="Disordered" evidence="2">
    <location>
        <begin position="118"/>
        <end position="331"/>
    </location>
</feature>
<evidence type="ECO:0000256" key="1">
    <source>
        <dbReference type="PROSITE-ProRule" id="PRU00042"/>
    </source>
</evidence>
<dbReference type="PROSITE" id="PS00028">
    <property type="entry name" value="ZINC_FINGER_C2H2_1"/>
    <property type="match status" value="1"/>
</dbReference>
<dbReference type="GO" id="GO:0008270">
    <property type="term" value="F:zinc ion binding"/>
    <property type="evidence" value="ECO:0007669"/>
    <property type="project" value="UniProtKB-KW"/>
</dbReference>
<dbReference type="InterPro" id="IPR013087">
    <property type="entry name" value="Znf_C2H2_type"/>
</dbReference>